<organism evidence="1 2">
    <name type="scientific">Hymenobacter cellulosivorans</name>
    <dbReference type="NCBI Taxonomy" id="2932249"/>
    <lineage>
        <taxon>Bacteria</taxon>
        <taxon>Pseudomonadati</taxon>
        <taxon>Bacteroidota</taxon>
        <taxon>Cytophagia</taxon>
        <taxon>Cytophagales</taxon>
        <taxon>Hymenobacteraceae</taxon>
        <taxon>Hymenobacter</taxon>
    </lineage>
</organism>
<dbReference type="Proteomes" id="UP000831785">
    <property type="component" value="Chromosome"/>
</dbReference>
<dbReference type="EMBL" id="CP095049">
    <property type="protein sequence ID" value="UOQ51737.1"/>
    <property type="molecule type" value="Genomic_DNA"/>
</dbReference>
<proteinExistence type="predicted"/>
<keyword evidence="2" id="KW-1185">Reference proteome</keyword>
<evidence type="ECO:0000313" key="1">
    <source>
        <dbReference type="EMBL" id="UOQ51737.1"/>
    </source>
</evidence>
<gene>
    <name evidence="1" type="ORF">MUN80_18470</name>
</gene>
<sequence length="107" mass="12195">MKKPSRKEIVVNALLRGKEQKKDYLLTPLEKAPNTICGTVAVIFQENKFLISIQEIEYPGEIAFLERGWDVDELYTVPTLDMAEELLKSRLNISLEELGPAKGSKRF</sequence>
<evidence type="ECO:0000313" key="2">
    <source>
        <dbReference type="Proteomes" id="UP000831785"/>
    </source>
</evidence>
<dbReference type="RefSeq" id="WP_244715064.1">
    <property type="nucleotide sequence ID" value="NZ_CP095049.1"/>
</dbReference>
<name>A0ABY4F6V5_9BACT</name>
<reference evidence="1 2" key="1">
    <citation type="submission" date="2022-04" db="EMBL/GenBank/DDBJ databases">
        <title>Hymenobacter sp. isolated from the air.</title>
        <authorList>
            <person name="Won M."/>
            <person name="Lee C.-M."/>
            <person name="Woen H.-Y."/>
            <person name="Kwon S.-W."/>
        </authorList>
    </citation>
    <scope>NUCLEOTIDE SEQUENCE [LARGE SCALE GENOMIC DNA]</scope>
    <source>
        <strain evidence="2">5116 S-27</strain>
    </source>
</reference>
<protein>
    <submittedName>
        <fullName evidence="1">Uncharacterized protein</fullName>
    </submittedName>
</protein>
<accession>A0ABY4F6V5</accession>